<feature type="coiled-coil region" evidence="4">
    <location>
        <begin position="66"/>
        <end position="100"/>
    </location>
</feature>
<keyword evidence="2" id="KW-0328">Glycosyltransferase</keyword>
<feature type="domain" description="Glycosyl transferase family 1" evidence="6">
    <location>
        <begin position="472"/>
        <end position="638"/>
    </location>
</feature>
<name>A0A0A0BU43_9CELL</name>
<organism evidence="9 10">
    <name type="scientific">Cellulomonas carbonis T26</name>
    <dbReference type="NCBI Taxonomy" id="947969"/>
    <lineage>
        <taxon>Bacteria</taxon>
        <taxon>Bacillati</taxon>
        <taxon>Actinomycetota</taxon>
        <taxon>Actinomycetes</taxon>
        <taxon>Micrococcales</taxon>
        <taxon>Cellulomonadaceae</taxon>
        <taxon>Cellulomonas</taxon>
    </lineage>
</organism>
<dbReference type="InterPro" id="IPR055259">
    <property type="entry name" value="YkvP/CgeB_Glyco_trans-like"/>
</dbReference>
<evidence type="ECO:0000256" key="1">
    <source>
        <dbReference type="ARBA" id="ARBA00021292"/>
    </source>
</evidence>
<gene>
    <name evidence="9" type="ORF">N868_08910</name>
</gene>
<evidence type="ECO:0000259" key="7">
    <source>
        <dbReference type="Pfam" id="PF13524"/>
    </source>
</evidence>
<accession>A0A0A0BU43</accession>
<evidence type="ECO:0000256" key="4">
    <source>
        <dbReference type="SAM" id="Coils"/>
    </source>
</evidence>
<dbReference type="Pfam" id="PF13579">
    <property type="entry name" value="Glyco_trans_4_4"/>
    <property type="match status" value="1"/>
</dbReference>
<dbReference type="Gene3D" id="3.40.50.2000">
    <property type="entry name" value="Glycogen Phosphorylase B"/>
    <property type="match status" value="4"/>
</dbReference>
<proteinExistence type="predicted"/>
<dbReference type="Pfam" id="PF13524">
    <property type="entry name" value="Glyco_trans_1_2"/>
    <property type="match status" value="1"/>
</dbReference>
<evidence type="ECO:0000259" key="6">
    <source>
        <dbReference type="Pfam" id="PF00534"/>
    </source>
</evidence>
<dbReference type="Proteomes" id="UP000029839">
    <property type="component" value="Unassembled WGS sequence"/>
</dbReference>
<dbReference type="PANTHER" id="PTHR45947">
    <property type="entry name" value="SULFOQUINOVOSYL TRANSFERASE SQD2"/>
    <property type="match status" value="1"/>
</dbReference>
<evidence type="ECO:0000256" key="3">
    <source>
        <dbReference type="ARBA" id="ARBA00022679"/>
    </source>
</evidence>
<evidence type="ECO:0000259" key="8">
    <source>
        <dbReference type="Pfam" id="PF13579"/>
    </source>
</evidence>
<dbReference type="InterPro" id="IPR001296">
    <property type="entry name" value="Glyco_trans_1"/>
</dbReference>
<dbReference type="Pfam" id="PF00534">
    <property type="entry name" value="Glycos_transf_1"/>
    <property type="match status" value="1"/>
</dbReference>
<protein>
    <recommendedName>
        <fullName evidence="1">D-inositol 3-phosphate glycosyltransferase</fullName>
    </recommendedName>
</protein>
<keyword evidence="3 9" id="KW-0808">Transferase</keyword>
<feature type="domain" description="Glycosyltransferase subfamily 4-like N-terminal" evidence="8">
    <location>
        <begin position="273"/>
        <end position="451"/>
    </location>
</feature>
<dbReference type="InterPro" id="IPR050194">
    <property type="entry name" value="Glycosyltransferase_grp1"/>
</dbReference>
<evidence type="ECO:0000256" key="2">
    <source>
        <dbReference type="ARBA" id="ARBA00022676"/>
    </source>
</evidence>
<reference evidence="9 10" key="2">
    <citation type="journal article" date="2015" name="Stand. Genomic Sci.">
        <title>Draft genome sequence of Cellulomonas carbonis T26(T) and comparative analysis of six Cellulomonas genomes.</title>
        <authorList>
            <person name="Zhuang W."/>
            <person name="Zhang S."/>
            <person name="Xia X."/>
            <person name="Wang G."/>
        </authorList>
    </citation>
    <scope>NUCLEOTIDE SEQUENCE [LARGE SCALE GENOMIC DNA]</scope>
    <source>
        <strain evidence="9 10">T26</strain>
    </source>
</reference>
<dbReference type="GO" id="GO:0016758">
    <property type="term" value="F:hexosyltransferase activity"/>
    <property type="evidence" value="ECO:0007669"/>
    <property type="project" value="TreeGrafter"/>
</dbReference>
<feature type="compositionally biased region" description="Low complexity" evidence="5">
    <location>
        <begin position="141"/>
        <end position="158"/>
    </location>
</feature>
<evidence type="ECO:0000313" key="10">
    <source>
        <dbReference type="Proteomes" id="UP000029839"/>
    </source>
</evidence>
<keyword evidence="10" id="KW-1185">Reference proteome</keyword>
<feature type="region of interest" description="Disordered" evidence="5">
    <location>
        <begin position="125"/>
        <end position="170"/>
    </location>
</feature>
<dbReference type="EMBL" id="AXCY01000021">
    <property type="protein sequence ID" value="KGM11446.1"/>
    <property type="molecule type" value="Genomic_DNA"/>
</dbReference>
<dbReference type="InterPro" id="IPR028098">
    <property type="entry name" value="Glyco_trans_4-like_N"/>
</dbReference>
<evidence type="ECO:0000256" key="5">
    <source>
        <dbReference type="SAM" id="MobiDB-lite"/>
    </source>
</evidence>
<dbReference type="GO" id="GO:1901137">
    <property type="term" value="P:carbohydrate derivative biosynthetic process"/>
    <property type="evidence" value="ECO:0007669"/>
    <property type="project" value="UniProtKB-ARBA"/>
</dbReference>
<keyword evidence="4" id="KW-0175">Coiled coil</keyword>
<feature type="domain" description="Spore protein YkvP/CgeB glycosyl transferase-like" evidence="7">
    <location>
        <begin position="883"/>
        <end position="987"/>
    </location>
</feature>
<dbReference type="PANTHER" id="PTHR45947:SF3">
    <property type="entry name" value="SULFOQUINOVOSYL TRANSFERASE SQD2"/>
    <property type="match status" value="1"/>
</dbReference>
<dbReference type="SUPFAM" id="SSF53756">
    <property type="entry name" value="UDP-Glycosyltransferase/glycogen phosphorylase"/>
    <property type="match status" value="2"/>
</dbReference>
<comment type="caution">
    <text evidence="9">The sequence shown here is derived from an EMBL/GenBank/DDBJ whole genome shotgun (WGS) entry which is preliminary data.</text>
</comment>
<evidence type="ECO:0000313" key="9">
    <source>
        <dbReference type="EMBL" id="KGM11446.1"/>
    </source>
</evidence>
<sequence length="1493" mass="161903">MFPDEKRDPDLLERARVAPIVADPERLREEYLRLAAQERDLHERVRLLEAETSALRGASHRAKVELKDVRRRLREAHASLNAYRAENRRLKADLQRVRASTSMRVGRAVVKPGVILRRSVGRLSASLRPTSPTPPGPFDVPASTTGAPTSGTARTAATPAPPAVRPRSELSGEELVSRFVEGGAPDDLHAALSRLWYQEGHIRRPAGLVAEHADVIAALDPEAGLLARQIAAAGRVLERGWAVPPRSTGPVYLPERGRVMYCVHSTPVFDSNGYSIRTGGIAGGLRRNGVDVVAVARAGYPWDGPTGSGVPRKRTVRRLDGVDYVHNPARGLGASSLEEFLDEAADTVVREARLLRPATIHAASDAQTALPALVAARRLGVPFVYEVRGLWEVTAASTRPGWETSERYALQVALETLVATEADAVLAITSQVADVLVGRGVDRERIRVVPNAVDPELVLPLPRDASLRAAAAVRPDVPCIGFAGSIVAYEGLDVLVDAMRILLDRGHDAQVVIAGSGAAEADLRARVAELDLGESVHLLGRIPHDDVARLVSMFDVMVCPRPSLPITELVSPLKPLESFAAQKAVVLSDVAPHIDLAGPAQERALLARAGDPVSLADRLEELILDEDRRRELGRRARLWVGDERTWRIVCRGVVEAYAEAQTRSRALGRGRPLAGLRIGVIADEFTTRTLEGSVDVVPIDRERWPGQVDGLDLLLVESAWKGNCGQWHRGVGYYSDEDHADLAALIAACREAAVPVVFWNKEDPVHTQRFRKTAAMCDAVFTVDASLVPQYREWAAEGPNRAVAALPFFAQPLIHNPLPSDRPYEPTAAYAGTYYGERYPDRTQALSELLEGARSVGLAIYDRQLNEPDSPYSFPATLQPFVRGGLPYAEVLETYRSHLAHLNVNSVTESPTMFSRRVVEIAASGGVVLSGPARGIEECLGDAIPLAADRDDAAAWLRWWAEDGRARLEEAWRQMRAVHRAHTASAAMVLLARTAGIATAAEPFPSYGLVTEALTQTGVDAALRQSCLPALIQVTGAPPPRALATALRDAGIEVLEAGESPTGRVPWLGLLDDRAGRTYYEDLLLCTRFGAWNRLEPTEPTPDGSPGALVSLVVGAPRSSAGLVRADLLPAHGGLQAALLAEQHGALSVVFPTARPPATGPAGSSLAVRERPGVLLVAGHDLKFLEPAFPTIEAAGTKILVDAWSSHTDHEEEVSTELLSTADAVLCEWGLGNAVWYSNHVRPDQRLVVRVHSQELRTPHLRRMSHANVDAYVFVSELVRRAAIVSHGIPQDKTVVVPNMVDVDGLALPKLAEAAKTIGFVGMVPQTKRLDLALDVLEAVLREDPGYRLNVRGRRPEEYPWMLARPTEMAFYDEQFRRIDALQEVHPGSVVLTPQGDDMAEWYRGVGSVISVSDFESFHLTIAEGVASGARPAVLVWPGADLVYPRRWLASSVGEMAQLILRGDGGAQPSDVSRMARDLVATHLLDLVSRPRG</sequence>
<reference evidence="9 10" key="1">
    <citation type="submission" date="2013-08" db="EMBL/GenBank/DDBJ databases">
        <title>Genome sequencing of Cellulomonas carbonis T26.</title>
        <authorList>
            <person name="Chen F."/>
            <person name="Li Y."/>
            <person name="Wang G."/>
        </authorList>
    </citation>
    <scope>NUCLEOTIDE SEQUENCE [LARGE SCALE GENOMIC DNA]</scope>
    <source>
        <strain evidence="9 10">T26</strain>
    </source>
</reference>